<gene>
    <name evidence="2" type="ORF">METZ01_LOCUS132487</name>
</gene>
<accession>A0A381YSW5</accession>
<feature type="transmembrane region" description="Helical" evidence="1">
    <location>
        <begin position="199"/>
        <end position="227"/>
    </location>
</feature>
<dbReference type="AlphaFoldDB" id="A0A381YSW5"/>
<keyword evidence="1" id="KW-0472">Membrane</keyword>
<keyword evidence="1" id="KW-0812">Transmembrane</keyword>
<dbReference type="InterPro" id="IPR011990">
    <property type="entry name" value="TPR-like_helical_dom_sf"/>
</dbReference>
<dbReference type="Gene3D" id="1.25.40.10">
    <property type="entry name" value="Tetratricopeptide repeat domain"/>
    <property type="match status" value="1"/>
</dbReference>
<reference evidence="2" key="1">
    <citation type="submission" date="2018-05" db="EMBL/GenBank/DDBJ databases">
        <authorList>
            <person name="Lanie J.A."/>
            <person name="Ng W.-L."/>
            <person name="Kazmierczak K.M."/>
            <person name="Andrzejewski T.M."/>
            <person name="Davidsen T.M."/>
            <person name="Wayne K.J."/>
            <person name="Tettelin H."/>
            <person name="Glass J.I."/>
            <person name="Rusch D."/>
            <person name="Podicherti R."/>
            <person name="Tsui H.-C.T."/>
            <person name="Winkler M.E."/>
        </authorList>
    </citation>
    <scope>NUCLEOTIDE SEQUENCE</scope>
</reference>
<proteinExistence type="predicted"/>
<dbReference type="EMBL" id="UINC01018881">
    <property type="protein sequence ID" value="SVA79633.1"/>
    <property type="molecule type" value="Genomic_DNA"/>
</dbReference>
<feature type="transmembrane region" description="Helical" evidence="1">
    <location>
        <begin position="277"/>
        <end position="299"/>
    </location>
</feature>
<feature type="transmembrane region" description="Helical" evidence="1">
    <location>
        <begin position="106"/>
        <end position="124"/>
    </location>
</feature>
<dbReference type="InterPro" id="IPR006597">
    <property type="entry name" value="Sel1-like"/>
</dbReference>
<feature type="transmembrane region" description="Helical" evidence="1">
    <location>
        <begin position="130"/>
        <end position="148"/>
    </location>
</feature>
<evidence type="ECO:0000256" key="1">
    <source>
        <dbReference type="SAM" id="Phobius"/>
    </source>
</evidence>
<sequence>MTLGLVLLSFVQRVQNNPVLVWSFWGSAVLLVVWQASLFRRSKALGRSFRTELRPQHYIQALVHLSVYAYWGWYWRPVYDFAWLLTAQLVFAYAFDMLLCWSRRHTYVLGFGPFPIIFSTNLFLWFRDDWFYLQFLMIAVGFLGKEFVQWHRDGRRTHIFNPSAFSLGLFSLVLIATDSSNLTWGDQIATTLNLAPNPYLFLFLLGLIVMYFFSITLVSACAAAALFGLSALYTSLTGVPFFHDAEIPIAVFLGLHLLVTDPSTSPRTATGKAMFGLLYGLCVFGLYELLGSFGIPTFYDKLLGVPLLNLCVPAIDQAARALRRTDQTQPGRLDAIPRRANLAFMAVWVLFFGAMAARSGATDGKHTGDSVPFWQEACALDQRNACRTLALVEVVYCTDGSGWACNEIGLHYTQGFDVLEPDPEYAAAWFSRACELGFQPGCANQRSPEELHRDNPRIRDLRFLLREGRQNLLEMPAETLRARACDHGWTFACGDTTTP</sequence>
<feature type="transmembrane region" description="Helical" evidence="1">
    <location>
        <begin position="58"/>
        <end position="75"/>
    </location>
</feature>
<feature type="transmembrane region" description="Helical" evidence="1">
    <location>
        <begin position="340"/>
        <end position="357"/>
    </location>
</feature>
<name>A0A381YSW5_9ZZZZ</name>
<keyword evidence="1" id="KW-1133">Transmembrane helix</keyword>
<protein>
    <recommendedName>
        <fullName evidence="3">Sel1 repeat family protein</fullName>
    </recommendedName>
</protein>
<dbReference type="SMART" id="SM00671">
    <property type="entry name" value="SEL1"/>
    <property type="match status" value="1"/>
</dbReference>
<feature type="transmembrane region" description="Helical" evidence="1">
    <location>
        <begin position="81"/>
        <end position="99"/>
    </location>
</feature>
<dbReference type="SUPFAM" id="SSF81901">
    <property type="entry name" value="HCP-like"/>
    <property type="match status" value="1"/>
</dbReference>
<feature type="transmembrane region" description="Helical" evidence="1">
    <location>
        <begin position="160"/>
        <end position="179"/>
    </location>
</feature>
<evidence type="ECO:0000313" key="2">
    <source>
        <dbReference type="EMBL" id="SVA79633.1"/>
    </source>
</evidence>
<organism evidence="2">
    <name type="scientific">marine metagenome</name>
    <dbReference type="NCBI Taxonomy" id="408172"/>
    <lineage>
        <taxon>unclassified sequences</taxon>
        <taxon>metagenomes</taxon>
        <taxon>ecological metagenomes</taxon>
    </lineage>
</organism>
<feature type="transmembrane region" description="Helical" evidence="1">
    <location>
        <begin position="20"/>
        <end position="38"/>
    </location>
</feature>
<evidence type="ECO:0008006" key="3">
    <source>
        <dbReference type="Google" id="ProtNLM"/>
    </source>
</evidence>